<dbReference type="RefSeq" id="WP_147139051.1">
    <property type="nucleotide sequence ID" value="NZ_BJXA01000058.1"/>
</dbReference>
<feature type="signal peptide" evidence="1">
    <location>
        <begin position="1"/>
        <end position="29"/>
    </location>
</feature>
<evidence type="ECO:0008006" key="4">
    <source>
        <dbReference type="Google" id="ProtNLM"/>
    </source>
</evidence>
<dbReference type="OrthoDB" id="4558585at2"/>
<evidence type="ECO:0000313" key="3">
    <source>
        <dbReference type="Proteomes" id="UP000321424"/>
    </source>
</evidence>
<protein>
    <recommendedName>
        <fullName evidence="4">Mce-associated membrane protein</fullName>
    </recommendedName>
</protein>
<evidence type="ECO:0000256" key="1">
    <source>
        <dbReference type="SAM" id="SignalP"/>
    </source>
</evidence>
<reference evidence="2 3" key="1">
    <citation type="submission" date="2019-07" db="EMBL/GenBank/DDBJ databases">
        <title>Whole genome shotgun sequence of Nocardia ninae NBRC 108245.</title>
        <authorList>
            <person name="Hosoyama A."/>
            <person name="Uohara A."/>
            <person name="Ohji S."/>
            <person name="Ichikawa N."/>
        </authorList>
    </citation>
    <scope>NUCLEOTIDE SEQUENCE [LARGE SCALE GENOMIC DNA]</scope>
    <source>
        <strain evidence="2 3">NBRC 108245</strain>
    </source>
</reference>
<dbReference type="AlphaFoldDB" id="A0A511MMM0"/>
<dbReference type="EMBL" id="BJXA01000058">
    <property type="protein sequence ID" value="GEM41859.1"/>
    <property type="molecule type" value="Genomic_DNA"/>
</dbReference>
<comment type="caution">
    <text evidence="2">The sequence shown here is derived from an EMBL/GenBank/DDBJ whole genome shotgun (WGS) entry which is preliminary data.</text>
</comment>
<sequence length="153" mass="16120">MTRSTHAAVLMISAATCTAVLATAPTAAAAPPEEARLAGCDFGTVAGTYDYASFDEHANKMLELTTGTFRTEFEQARPTIQADAAANHARAEVNSVDCRVVSGDAATADITVDVVRTTTSDATDGLPKTNKMSLLITVENVNGRWLVNRAETK</sequence>
<dbReference type="Proteomes" id="UP000321424">
    <property type="component" value="Unassembled WGS sequence"/>
</dbReference>
<accession>A0A511MMM0</accession>
<feature type="chain" id="PRO_5022149934" description="Mce-associated membrane protein" evidence="1">
    <location>
        <begin position="30"/>
        <end position="153"/>
    </location>
</feature>
<name>A0A511MMM0_9NOCA</name>
<evidence type="ECO:0000313" key="2">
    <source>
        <dbReference type="EMBL" id="GEM41859.1"/>
    </source>
</evidence>
<keyword evidence="3" id="KW-1185">Reference proteome</keyword>
<keyword evidence="1" id="KW-0732">Signal</keyword>
<proteinExistence type="predicted"/>
<organism evidence="2 3">
    <name type="scientific">Nocardia ninae NBRC 108245</name>
    <dbReference type="NCBI Taxonomy" id="1210091"/>
    <lineage>
        <taxon>Bacteria</taxon>
        <taxon>Bacillati</taxon>
        <taxon>Actinomycetota</taxon>
        <taxon>Actinomycetes</taxon>
        <taxon>Mycobacteriales</taxon>
        <taxon>Nocardiaceae</taxon>
        <taxon>Nocardia</taxon>
    </lineage>
</organism>
<gene>
    <name evidence="2" type="ORF">NN4_63780</name>
</gene>